<dbReference type="EMBL" id="JBEVCJ010000004">
    <property type="protein sequence ID" value="MET1254453.1"/>
    <property type="molecule type" value="Genomic_DNA"/>
</dbReference>
<dbReference type="InterPro" id="IPR007140">
    <property type="entry name" value="DUF350"/>
</dbReference>
<evidence type="ECO:0000256" key="2">
    <source>
        <dbReference type="ARBA" id="ARBA00005779"/>
    </source>
</evidence>
<gene>
    <name evidence="8" type="ORF">ABVT43_04880</name>
</gene>
<proteinExistence type="inferred from homology"/>
<evidence type="ECO:0000256" key="6">
    <source>
        <dbReference type="ARBA" id="ARBA00023136"/>
    </source>
</evidence>
<feature type="transmembrane region" description="Helical" evidence="7">
    <location>
        <begin position="49"/>
        <end position="71"/>
    </location>
</feature>
<name>A0ABV2BRT5_9GAMM</name>
<keyword evidence="4 7" id="KW-0812">Transmembrane</keyword>
<dbReference type="PANTHER" id="PTHR40043:SF1">
    <property type="entry name" value="UPF0719 INNER MEMBRANE PROTEIN YJFL"/>
    <property type="match status" value="1"/>
</dbReference>
<dbReference type="Pfam" id="PF03994">
    <property type="entry name" value="DUF350"/>
    <property type="match status" value="2"/>
</dbReference>
<feature type="transmembrane region" description="Helical" evidence="7">
    <location>
        <begin position="206"/>
        <end position="226"/>
    </location>
</feature>
<dbReference type="RefSeq" id="WP_353874015.1">
    <property type="nucleotide sequence ID" value="NZ_JBEVCJ010000004.1"/>
</dbReference>
<keyword evidence="6 7" id="KW-0472">Membrane</keyword>
<reference evidence="8 9" key="1">
    <citation type="submission" date="2024-06" db="EMBL/GenBank/DDBJ databases">
        <authorList>
            <person name="Li F."/>
        </authorList>
    </citation>
    <scope>NUCLEOTIDE SEQUENCE [LARGE SCALE GENOMIC DNA]</scope>
    <source>
        <strain evidence="8 9">GXAS 311</strain>
    </source>
</reference>
<evidence type="ECO:0000313" key="9">
    <source>
        <dbReference type="Proteomes" id="UP001548189"/>
    </source>
</evidence>
<feature type="transmembrane region" description="Helical" evidence="7">
    <location>
        <begin position="123"/>
        <end position="147"/>
    </location>
</feature>
<dbReference type="PANTHER" id="PTHR40043">
    <property type="entry name" value="UPF0719 INNER MEMBRANE PROTEIN YJFL"/>
    <property type="match status" value="1"/>
</dbReference>
<evidence type="ECO:0000256" key="3">
    <source>
        <dbReference type="ARBA" id="ARBA00022475"/>
    </source>
</evidence>
<sequence length="297" mass="31638">MNLDQLQIWNLQAFSLDLLVFVGLLISLKFLKGILSSVQSQAELVDKNNAAFGTSLGGGILAVGIMLTGVASGDFADSLVEEVTAMIVFGILGLALVLAGRLLQDKLVLRQVDIHGELAKDNLACALLDVGHMLAVGLVVRSAMIWIPNSEFNIIPILVAAFFLSQVVLIIASMYRMQLFKMRNREQGTNLQGAILQGNTALALRYAAFIIGIALAVTAASNVVVFDFQNAWLSAAKWSGLALLFAPAYAIIVMLMRKIVLNGVDVAEEVDRQGNIGIAAVEGAIFIATGLVVTALI</sequence>
<feature type="transmembrane region" description="Helical" evidence="7">
    <location>
        <begin position="83"/>
        <end position="103"/>
    </location>
</feature>
<feature type="transmembrane region" description="Helical" evidence="7">
    <location>
        <begin position="6"/>
        <end position="28"/>
    </location>
</feature>
<evidence type="ECO:0000256" key="5">
    <source>
        <dbReference type="ARBA" id="ARBA00022989"/>
    </source>
</evidence>
<feature type="transmembrane region" description="Helical" evidence="7">
    <location>
        <begin position="238"/>
        <end position="256"/>
    </location>
</feature>
<accession>A0ABV2BRT5</accession>
<comment type="caution">
    <text evidence="8">The sequence shown here is derived from an EMBL/GenBank/DDBJ whole genome shotgun (WGS) entry which is preliminary data.</text>
</comment>
<organism evidence="8 9">
    <name type="scientific">Aliikangiella maris</name>
    <dbReference type="NCBI Taxonomy" id="3162458"/>
    <lineage>
        <taxon>Bacteria</taxon>
        <taxon>Pseudomonadati</taxon>
        <taxon>Pseudomonadota</taxon>
        <taxon>Gammaproteobacteria</taxon>
        <taxon>Oceanospirillales</taxon>
        <taxon>Pleioneaceae</taxon>
        <taxon>Aliikangiella</taxon>
    </lineage>
</organism>
<protein>
    <submittedName>
        <fullName evidence="8">DUF350 domain-containing protein</fullName>
    </submittedName>
</protein>
<comment type="subcellular location">
    <subcellularLocation>
        <location evidence="1">Cell membrane</location>
        <topology evidence="1">Multi-pass membrane protein</topology>
    </subcellularLocation>
</comment>
<keyword evidence="3" id="KW-1003">Cell membrane</keyword>
<dbReference type="Proteomes" id="UP001548189">
    <property type="component" value="Unassembled WGS sequence"/>
</dbReference>
<evidence type="ECO:0000313" key="8">
    <source>
        <dbReference type="EMBL" id="MET1254453.1"/>
    </source>
</evidence>
<feature type="transmembrane region" description="Helical" evidence="7">
    <location>
        <begin position="153"/>
        <end position="175"/>
    </location>
</feature>
<feature type="transmembrane region" description="Helical" evidence="7">
    <location>
        <begin position="276"/>
        <end position="296"/>
    </location>
</feature>
<keyword evidence="5 7" id="KW-1133">Transmembrane helix</keyword>
<evidence type="ECO:0000256" key="1">
    <source>
        <dbReference type="ARBA" id="ARBA00004651"/>
    </source>
</evidence>
<evidence type="ECO:0000256" key="7">
    <source>
        <dbReference type="SAM" id="Phobius"/>
    </source>
</evidence>
<keyword evidence="9" id="KW-1185">Reference proteome</keyword>
<comment type="similarity">
    <text evidence="2">Belongs to the UPF0719 family.</text>
</comment>
<evidence type="ECO:0000256" key="4">
    <source>
        <dbReference type="ARBA" id="ARBA00022692"/>
    </source>
</evidence>